<evidence type="ECO:0000313" key="3">
    <source>
        <dbReference type="EMBL" id="KSV60082.1"/>
    </source>
</evidence>
<comment type="caution">
    <text evidence="3">The sequence shown here is derived from an EMBL/GenBank/DDBJ whole genome shotgun (WGS) entry which is preliminary data.</text>
</comment>
<dbReference type="EMBL" id="LNAM01000046">
    <property type="protein sequence ID" value="KSV60082.1"/>
    <property type="molecule type" value="Genomic_DNA"/>
</dbReference>
<dbReference type="OrthoDB" id="2046760at2"/>
<dbReference type="PROSITE" id="PS51257">
    <property type="entry name" value="PROKAR_LIPOPROTEIN"/>
    <property type="match status" value="1"/>
</dbReference>
<dbReference type="RefSeq" id="WP_058351662.1">
    <property type="nucleotide sequence ID" value="NZ_CABMMD010000046.1"/>
</dbReference>
<proteinExistence type="predicted"/>
<sequence>MRIRKGYIIFGVICTLAVCSFSGCQKADDVQTTSAVETQTPAPAVTETPVASQETKNPEQNTEKKEISIYTINDDTLESEPVIVEVEEELTAEAVVKASVKSLEEHSLKIGIYSVVQEGDAVIVSFQKDTAPVAGVGSGVEETILNCISDSLIDNVEGCKKVIFRVEDGPYESGHMIFGIDEVYASE</sequence>
<gene>
    <name evidence="3" type="ORF">ASU35_06655</name>
</gene>
<dbReference type="AlphaFoldDB" id="A0A0V8QHN4"/>
<dbReference type="Proteomes" id="UP000054874">
    <property type="component" value="Unassembled WGS sequence"/>
</dbReference>
<feature type="compositionally biased region" description="Polar residues" evidence="1">
    <location>
        <begin position="49"/>
        <end position="60"/>
    </location>
</feature>
<feature type="signal peptide" evidence="2">
    <location>
        <begin position="1"/>
        <end position="27"/>
    </location>
</feature>
<feature type="region of interest" description="Disordered" evidence="1">
    <location>
        <begin position="35"/>
        <end position="66"/>
    </location>
</feature>
<evidence type="ECO:0000256" key="2">
    <source>
        <dbReference type="SAM" id="SignalP"/>
    </source>
</evidence>
<name>A0A0V8QHN4_9FIRM</name>
<accession>A0A0V8QHN4</accession>
<reference evidence="3 4" key="1">
    <citation type="submission" date="2015-11" db="EMBL/GenBank/DDBJ databases">
        <title>Butyribacter intestini gen. nov., sp. nov., a butyric acid-producing bacterium of the family Lachnospiraceae isolated from the human faeces.</title>
        <authorList>
            <person name="Zou Y."/>
            <person name="Xue W."/>
            <person name="Luo G."/>
            <person name="Lv M."/>
        </authorList>
    </citation>
    <scope>NUCLEOTIDE SEQUENCE [LARGE SCALE GENOMIC DNA]</scope>
    <source>
        <strain evidence="3 4">ACET-33324</strain>
    </source>
</reference>
<organism evidence="3 4">
    <name type="scientific">Acetivibrio ethanolgignens</name>
    <dbReference type="NCBI Taxonomy" id="290052"/>
    <lineage>
        <taxon>Bacteria</taxon>
        <taxon>Bacillati</taxon>
        <taxon>Bacillota</taxon>
        <taxon>Clostridia</taxon>
        <taxon>Eubacteriales</taxon>
        <taxon>Oscillospiraceae</taxon>
        <taxon>Acetivibrio</taxon>
    </lineage>
</organism>
<keyword evidence="4" id="KW-1185">Reference proteome</keyword>
<evidence type="ECO:0000256" key="1">
    <source>
        <dbReference type="SAM" id="MobiDB-lite"/>
    </source>
</evidence>
<feature type="chain" id="PRO_5006894287" description="GerMN domain-containing protein" evidence="2">
    <location>
        <begin position="28"/>
        <end position="187"/>
    </location>
</feature>
<protein>
    <recommendedName>
        <fullName evidence="5">GerMN domain-containing protein</fullName>
    </recommendedName>
</protein>
<dbReference type="STRING" id="290052.ASU35_06655"/>
<keyword evidence="2" id="KW-0732">Signal</keyword>
<evidence type="ECO:0000313" key="4">
    <source>
        <dbReference type="Proteomes" id="UP000054874"/>
    </source>
</evidence>
<evidence type="ECO:0008006" key="5">
    <source>
        <dbReference type="Google" id="ProtNLM"/>
    </source>
</evidence>